<dbReference type="PANTHER" id="PTHR24023">
    <property type="entry name" value="COLLAGEN ALPHA"/>
    <property type="match status" value="1"/>
</dbReference>
<dbReference type="Proteomes" id="UP000294071">
    <property type="component" value="Unassembled WGS sequence"/>
</dbReference>
<protein>
    <submittedName>
        <fullName evidence="2">Collagen-like protein</fullName>
    </submittedName>
</protein>
<dbReference type="EMBL" id="SDWT01000001">
    <property type="protein sequence ID" value="RYB95777.1"/>
    <property type="molecule type" value="Genomic_DNA"/>
</dbReference>
<dbReference type="GO" id="GO:0031012">
    <property type="term" value="C:extracellular matrix"/>
    <property type="evidence" value="ECO:0007669"/>
    <property type="project" value="TreeGrafter"/>
</dbReference>
<dbReference type="Gene3D" id="1.20.5.320">
    <property type="entry name" value="6-Phosphogluconate Dehydrogenase, domain 3"/>
    <property type="match status" value="1"/>
</dbReference>
<dbReference type="AlphaFoldDB" id="A0A4Q2S2G0"/>
<dbReference type="InterPro" id="IPR050149">
    <property type="entry name" value="Collagen_superfamily"/>
</dbReference>
<organism evidence="2 3">
    <name type="scientific">Nocardioides oleivorans</name>
    <dbReference type="NCBI Taxonomy" id="273676"/>
    <lineage>
        <taxon>Bacteria</taxon>
        <taxon>Bacillati</taxon>
        <taxon>Actinomycetota</taxon>
        <taxon>Actinomycetes</taxon>
        <taxon>Propionibacteriales</taxon>
        <taxon>Nocardioidaceae</taxon>
        <taxon>Nocardioides</taxon>
    </lineage>
</organism>
<accession>A0A4Q2S2G0</accession>
<keyword evidence="2" id="KW-0176">Collagen</keyword>
<evidence type="ECO:0000313" key="2">
    <source>
        <dbReference type="EMBL" id="RYB95777.1"/>
    </source>
</evidence>
<feature type="region of interest" description="Disordered" evidence="1">
    <location>
        <begin position="1"/>
        <end position="73"/>
    </location>
</feature>
<evidence type="ECO:0000313" key="3">
    <source>
        <dbReference type="Proteomes" id="UP000294071"/>
    </source>
</evidence>
<name>A0A4Q2S2G0_9ACTN</name>
<gene>
    <name evidence="2" type="ORF">EUA93_06135</name>
</gene>
<sequence length="209" mass="20694">MPGPAGPAGPAGAAGSTGVAGAPGIAGPTGAQGDRGEAGPRGETGLPGEAGPRGATGPAGATGPTGATGATGASGALVTKTVSMYSDIYTIDDFSENRVDAYVGGWRVIAHCRHPQVGSPGADAEHLDYVEALFVGSAPAAPARPMVVSPTRDSREVDQNAPTTFLASGTDTRTMQAMWSDGSNPLTVVVSRVRASDKCWLTMTVSAGS</sequence>
<evidence type="ECO:0000256" key="1">
    <source>
        <dbReference type="SAM" id="MobiDB-lite"/>
    </source>
</evidence>
<feature type="compositionally biased region" description="Low complexity" evidence="1">
    <location>
        <begin position="47"/>
        <end position="73"/>
    </location>
</feature>
<comment type="caution">
    <text evidence="2">The sequence shown here is derived from an EMBL/GenBank/DDBJ whole genome shotgun (WGS) entry which is preliminary data.</text>
</comment>
<feature type="compositionally biased region" description="Low complexity" evidence="1">
    <location>
        <begin position="8"/>
        <end position="32"/>
    </location>
</feature>
<proteinExistence type="predicted"/>
<dbReference type="GO" id="GO:0030020">
    <property type="term" value="F:extracellular matrix structural constituent conferring tensile strength"/>
    <property type="evidence" value="ECO:0007669"/>
    <property type="project" value="TreeGrafter"/>
</dbReference>
<dbReference type="PANTHER" id="PTHR24023:SF1105">
    <property type="entry name" value="FIBRILLAR COLLAGEN NC1 DOMAIN-CONTAINING PROTEIN"/>
    <property type="match status" value="1"/>
</dbReference>
<dbReference type="GO" id="GO:0030198">
    <property type="term" value="P:extracellular matrix organization"/>
    <property type="evidence" value="ECO:0007669"/>
    <property type="project" value="TreeGrafter"/>
</dbReference>
<dbReference type="InterPro" id="IPR008160">
    <property type="entry name" value="Collagen"/>
</dbReference>
<dbReference type="GO" id="GO:0005615">
    <property type="term" value="C:extracellular space"/>
    <property type="evidence" value="ECO:0007669"/>
    <property type="project" value="TreeGrafter"/>
</dbReference>
<keyword evidence="3" id="KW-1185">Reference proteome</keyword>
<reference evidence="2 3" key="1">
    <citation type="submission" date="2019-01" db="EMBL/GenBank/DDBJ databases">
        <title>Novel species of Nocardioides.</title>
        <authorList>
            <person name="Liu Q."/>
            <person name="Xin Y.-H."/>
        </authorList>
    </citation>
    <scope>NUCLEOTIDE SEQUENCE [LARGE SCALE GENOMIC DNA]</scope>
    <source>
        <strain evidence="2 3">CGMCC 4.6882</strain>
    </source>
</reference>
<dbReference type="Pfam" id="PF01391">
    <property type="entry name" value="Collagen"/>
    <property type="match status" value="1"/>
</dbReference>
<dbReference type="OrthoDB" id="9912599at2"/>